<feature type="transmembrane region" description="Helical" evidence="5">
    <location>
        <begin position="439"/>
        <end position="462"/>
    </location>
</feature>
<feature type="transmembrane region" description="Helical" evidence="5">
    <location>
        <begin position="134"/>
        <end position="156"/>
    </location>
</feature>
<dbReference type="AlphaFoldDB" id="A0A4R0G0G9"/>
<feature type="transmembrane region" description="Helical" evidence="5">
    <location>
        <begin position="265"/>
        <end position="286"/>
    </location>
</feature>
<evidence type="ECO:0000256" key="2">
    <source>
        <dbReference type="ARBA" id="ARBA00022692"/>
    </source>
</evidence>
<dbReference type="OrthoDB" id="5596698at2"/>
<dbReference type="InterPro" id="IPR007016">
    <property type="entry name" value="O-antigen_ligase-rel_domated"/>
</dbReference>
<dbReference type="Pfam" id="PF04932">
    <property type="entry name" value="Wzy_C"/>
    <property type="match status" value="1"/>
</dbReference>
<feature type="domain" description="Virulence factor membrane-bound polymerase C-terminal" evidence="7">
    <location>
        <begin position="389"/>
        <end position="568"/>
    </location>
</feature>
<keyword evidence="4 5" id="KW-0472">Membrane</keyword>
<protein>
    <submittedName>
        <fullName evidence="8">O-antigen ligase family protein</fullName>
    </submittedName>
</protein>
<evidence type="ECO:0000256" key="4">
    <source>
        <dbReference type="ARBA" id="ARBA00023136"/>
    </source>
</evidence>
<feature type="transmembrane region" description="Helical" evidence="5">
    <location>
        <begin position="387"/>
        <end position="404"/>
    </location>
</feature>
<feature type="transmembrane region" description="Helical" evidence="5">
    <location>
        <begin position="78"/>
        <end position="95"/>
    </location>
</feature>
<keyword evidence="3 5" id="KW-1133">Transmembrane helix</keyword>
<gene>
    <name evidence="8" type="ORF">E0L20_20015</name>
</gene>
<feature type="transmembrane region" description="Helical" evidence="5">
    <location>
        <begin position="20"/>
        <end position="39"/>
    </location>
</feature>
<evidence type="ECO:0000259" key="7">
    <source>
        <dbReference type="Pfam" id="PF11846"/>
    </source>
</evidence>
<proteinExistence type="predicted"/>
<evidence type="ECO:0000256" key="1">
    <source>
        <dbReference type="ARBA" id="ARBA00004141"/>
    </source>
</evidence>
<dbReference type="Proteomes" id="UP000291424">
    <property type="component" value="Unassembled WGS sequence"/>
</dbReference>
<dbReference type="GO" id="GO:0016874">
    <property type="term" value="F:ligase activity"/>
    <property type="evidence" value="ECO:0007669"/>
    <property type="project" value="UniProtKB-KW"/>
</dbReference>
<organism evidence="8 9">
    <name type="scientific">Enterobacter wuhouensis</name>
    <dbReference type="NCBI Taxonomy" id="2529381"/>
    <lineage>
        <taxon>Bacteria</taxon>
        <taxon>Pseudomonadati</taxon>
        <taxon>Pseudomonadota</taxon>
        <taxon>Gammaproteobacteria</taxon>
        <taxon>Enterobacterales</taxon>
        <taxon>Enterobacteriaceae</taxon>
        <taxon>Enterobacter</taxon>
    </lineage>
</organism>
<evidence type="ECO:0000259" key="6">
    <source>
        <dbReference type="Pfam" id="PF04932"/>
    </source>
</evidence>
<accession>A0A4R0G0G9</accession>
<comment type="caution">
    <text evidence="8">The sequence shown here is derived from an EMBL/GenBank/DDBJ whole genome shotgun (WGS) entry which is preliminary data.</text>
</comment>
<dbReference type="RefSeq" id="WP_131635475.1">
    <property type="nucleotide sequence ID" value="NZ_SJOO01000012.1"/>
</dbReference>
<reference evidence="8 9" key="1">
    <citation type="submission" date="2019-02" db="EMBL/GenBank/DDBJ databases">
        <title>The draft genome of Enterobacter spp. strains.</title>
        <authorList>
            <person name="Wang C."/>
            <person name="Feng Y."/>
            <person name="Zong Z."/>
        </authorList>
    </citation>
    <scope>NUCLEOTIDE SEQUENCE [LARGE SCALE GENOMIC DNA]</scope>
    <source>
        <strain evidence="8 9">WCHEW120002</strain>
    </source>
</reference>
<feature type="domain" description="O-antigen ligase-related" evidence="6">
    <location>
        <begin position="223"/>
        <end position="367"/>
    </location>
</feature>
<dbReference type="InterPro" id="IPR051533">
    <property type="entry name" value="WaaL-like"/>
</dbReference>
<feature type="transmembrane region" description="Helical" evidence="5">
    <location>
        <begin position="353"/>
        <end position="375"/>
    </location>
</feature>
<keyword evidence="8" id="KW-0436">Ligase</keyword>
<keyword evidence="2 5" id="KW-0812">Transmembrane</keyword>
<dbReference type="PANTHER" id="PTHR37422">
    <property type="entry name" value="TEICHURONIC ACID BIOSYNTHESIS PROTEIN TUAE"/>
    <property type="match status" value="1"/>
</dbReference>
<feature type="transmembrane region" description="Helical" evidence="5">
    <location>
        <begin position="213"/>
        <end position="230"/>
    </location>
</feature>
<name>A0A4R0G0G9_9ENTR</name>
<feature type="transmembrane region" description="Helical" evidence="5">
    <location>
        <begin position="101"/>
        <end position="122"/>
    </location>
</feature>
<feature type="transmembrane region" description="Helical" evidence="5">
    <location>
        <begin position="51"/>
        <end position="69"/>
    </location>
</feature>
<evidence type="ECO:0000256" key="3">
    <source>
        <dbReference type="ARBA" id="ARBA00022989"/>
    </source>
</evidence>
<dbReference type="PANTHER" id="PTHR37422:SF21">
    <property type="entry name" value="EXOQ-LIKE PROTEIN"/>
    <property type="match status" value="1"/>
</dbReference>
<sequence length="571" mass="64359">MSINPVRSIMSLHSKALPNFVVTALGGIYLLAMHVVLPNNGGSGADLPESLLVWSLMLLMTAIGFLFFLRKPVYLSSTLKCIILAASLMTFPLAWSSHRDWLFDSLAQFGGLWAGVLLYAMLINCRFGDVQIKWLLYIIALAAVVQALYGLAGLSYPALLPDFEQRVLQVVPTNVGIFQQRNVTASFLAVGGGSLLFILGSSFFICRSRQRELMRKAVVFSGIVIIYYALTDLQSRIGWLSGCCVFMGMLLLYGRKETPLATRFLLLLAPVIGVIWCVLVMNGTLLEALHQHDGSNLQRLMILHETWRMILLHPLKGWGYGSYIWSFSHFIADRAQPIDNGASVVSYPHNEFLYWWIEGGIVALSGLFVVCFAGMRLLFRSTEKNKLAFFICLLPLLLHTQVEYPFYQSAIHWLSFILLLSLIDRRGDDKDAAAGGAMSLNISTIYLSAFLLFMAMIVIISLRNELILTRFESQPDDFYHEVLSLPETGVGTERLRRLNAEALIIDYKHNNDVRALRQFSAAASRWLETWGDADMYDNLIEVNYFLGNKQTGDSLKREASRLFMQDDRFKH</sequence>
<dbReference type="InterPro" id="IPR021797">
    <property type="entry name" value="Wzy_C_2"/>
</dbReference>
<comment type="subcellular location">
    <subcellularLocation>
        <location evidence="1">Membrane</location>
        <topology evidence="1">Multi-pass membrane protein</topology>
    </subcellularLocation>
</comment>
<feature type="transmembrane region" description="Helical" evidence="5">
    <location>
        <begin position="236"/>
        <end position="253"/>
    </location>
</feature>
<evidence type="ECO:0000313" key="8">
    <source>
        <dbReference type="EMBL" id="TCB89950.1"/>
    </source>
</evidence>
<evidence type="ECO:0000313" key="9">
    <source>
        <dbReference type="Proteomes" id="UP000291424"/>
    </source>
</evidence>
<dbReference type="GO" id="GO:0016020">
    <property type="term" value="C:membrane"/>
    <property type="evidence" value="ECO:0007669"/>
    <property type="project" value="UniProtKB-SubCell"/>
</dbReference>
<feature type="transmembrane region" description="Helical" evidence="5">
    <location>
        <begin position="185"/>
        <end position="206"/>
    </location>
</feature>
<dbReference type="EMBL" id="SJOO01000012">
    <property type="protein sequence ID" value="TCB89950.1"/>
    <property type="molecule type" value="Genomic_DNA"/>
</dbReference>
<evidence type="ECO:0000256" key="5">
    <source>
        <dbReference type="SAM" id="Phobius"/>
    </source>
</evidence>
<dbReference type="Pfam" id="PF11846">
    <property type="entry name" value="Wzy_C_2"/>
    <property type="match status" value="1"/>
</dbReference>